<accession>A0A0A9E3A1</accession>
<reference evidence="3" key="1">
    <citation type="submission" date="2014-09" db="EMBL/GenBank/DDBJ databases">
        <authorList>
            <person name="Magalhaes I.L.F."/>
            <person name="Oliveira U."/>
            <person name="Santos F.R."/>
            <person name="Vidigal T.H.D.A."/>
            <person name="Brescovit A.D."/>
            <person name="Santos A.J."/>
        </authorList>
    </citation>
    <scope>NUCLEOTIDE SEQUENCE</scope>
    <source>
        <tissue evidence="3">Shoot tissue taken approximately 20 cm above the soil surface</tissue>
    </source>
</reference>
<evidence type="ECO:0000256" key="1">
    <source>
        <dbReference type="SAM" id="Coils"/>
    </source>
</evidence>
<name>A0A0A9E3A1_ARUDO</name>
<dbReference type="EMBL" id="GBRH01205510">
    <property type="protein sequence ID" value="JAD92385.1"/>
    <property type="molecule type" value="Transcribed_RNA"/>
</dbReference>
<dbReference type="Pfam" id="PF14303">
    <property type="entry name" value="NAM-associated"/>
    <property type="match status" value="1"/>
</dbReference>
<protein>
    <recommendedName>
        <fullName evidence="2">No apical meristem-associated C-terminal domain-containing protein</fullName>
    </recommendedName>
</protein>
<sequence>MGRKGVKEKLRRGGGVYNDALLDNMWAKKKEVDAEKELKKNERYKEAYALEQERFALEQVRVANEAKMLEVKSKEKELKREKTDLKRILEEERIMSMDISGMFGPQQQYYKSL</sequence>
<evidence type="ECO:0000259" key="2">
    <source>
        <dbReference type="Pfam" id="PF14303"/>
    </source>
</evidence>
<keyword evidence="1" id="KW-0175">Coiled coil</keyword>
<evidence type="ECO:0000313" key="3">
    <source>
        <dbReference type="EMBL" id="JAD92385.1"/>
    </source>
</evidence>
<dbReference type="AlphaFoldDB" id="A0A0A9E3A1"/>
<reference evidence="3" key="2">
    <citation type="journal article" date="2015" name="Data Brief">
        <title>Shoot transcriptome of the giant reed, Arundo donax.</title>
        <authorList>
            <person name="Barrero R.A."/>
            <person name="Guerrero F.D."/>
            <person name="Moolhuijzen P."/>
            <person name="Goolsby J.A."/>
            <person name="Tidwell J."/>
            <person name="Bellgard S.E."/>
            <person name="Bellgard M.I."/>
        </authorList>
    </citation>
    <scope>NUCLEOTIDE SEQUENCE</scope>
    <source>
        <tissue evidence="3">Shoot tissue taken approximately 20 cm above the soil surface</tissue>
    </source>
</reference>
<dbReference type="InterPro" id="IPR029466">
    <property type="entry name" value="NAM-associated_C"/>
</dbReference>
<feature type="coiled-coil region" evidence="1">
    <location>
        <begin position="27"/>
        <end position="95"/>
    </location>
</feature>
<feature type="domain" description="No apical meristem-associated C-terminal" evidence="2">
    <location>
        <begin position="1"/>
        <end position="111"/>
    </location>
</feature>
<organism evidence="3">
    <name type="scientific">Arundo donax</name>
    <name type="common">Giant reed</name>
    <name type="synonym">Donax arundinaceus</name>
    <dbReference type="NCBI Taxonomy" id="35708"/>
    <lineage>
        <taxon>Eukaryota</taxon>
        <taxon>Viridiplantae</taxon>
        <taxon>Streptophyta</taxon>
        <taxon>Embryophyta</taxon>
        <taxon>Tracheophyta</taxon>
        <taxon>Spermatophyta</taxon>
        <taxon>Magnoliopsida</taxon>
        <taxon>Liliopsida</taxon>
        <taxon>Poales</taxon>
        <taxon>Poaceae</taxon>
        <taxon>PACMAD clade</taxon>
        <taxon>Arundinoideae</taxon>
        <taxon>Arundineae</taxon>
        <taxon>Arundo</taxon>
    </lineage>
</organism>
<proteinExistence type="predicted"/>